<reference evidence="6" key="2">
    <citation type="submission" date="2015-07" db="EMBL/GenBank/DDBJ databases">
        <authorList>
            <person name="Noorani M."/>
        </authorList>
    </citation>
    <scope>NUCLEOTIDE SEQUENCE</scope>
    <source>
        <strain evidence="6">Yugu1</strain>
    </source>
</reference>
<gene>
    <name evidence="6" type="ORF">SETIT_3G241200v2</name>
</gene>
<organism evidence="6">
    <name type="scientific">Setaria italica</name>
    <name type="common">Foxtail millet</name>
    <name type="synonym">Panicum italicum</name>
    <dbReference type="NCBI Taxonomy" id="4555"/>
    <lineage>
        <taxon>Eukaryota</taxon>
        <taxon>Viridiplantae</taxon>
        <taxon>Streptophyta</taxon>
        <taxon>Embryophyta</taxon>
        <taxon>Tracheophyta</taxon>
        <taxon>Spermatophyta</taxon>
        <taxon>Magnoliopsida</taxon>
        <taxon>Liliopsida</taxon>
        <taxon>Poales</taxon>
        <taxon>Poaceae</taxon>
        <taxon>PACMAD clade</taxon>
        <taxon>Panicoideae</taxon>
        <taxon>Panicodae</taxon>
        <taxon>Paniceae</taxon>
        <taxon>Cenchrinae</taxon>
        <taxon>Setaria</taxon>
    </lineage>
</organism>
<keyword evidence="1" id="KW-0479">Metal-binding</keyword>
<dbReference type="AlphaFoldDB" id="A0A368QKA7"/>
<dbReference type="EMBL" id="CM003530">
    <property type="protein sequence ID" value="RCV17710.1"/>
    <property type="molecule type" value="Genomic_DNA"/>
</dbReference>
<protein>
    <recommendedName>
        <fullName evidence="5">GRF-type domain-containing protein</fullName>
    </recommendedName>
</protein>
<evidence type="ECO:0000256" key="2">
    <source>
        <dbReference type="ARBA" id="ARBA00022771"/>
    </source>
</evidence>
<dbReference type="GO" id="GO:0008270">
    <property type="term" value="F:zinc ion binding"/>
    <property type="evidence" value="ECO:0007669"/>
    <property type="project" value="UniProtKB-KW"/>
</dbReference>
<evidence type="ECO:0000256" key="4">
    <source>
        <dbReference type="PROSITE-ProRule" id="PRU01343"/>
    </source>
</evidence>
<keyword evidence="2 4" id="KW-0863">Zinc-finger</keyword>
<accession>A0A368QKA7</accession>
<evidence type="ECO:0000259" key="5">
    <source>
        <dbReference type="PROSITE" id="PS51999"/>
    </source>
</evidence>
<keyword evidence="3" id="KW-0862">Zinc</keyword>
<dbReference type="Pfam" id="PF06839">
    <property type="entry name" value="Zn_ribbon_GRF"/>
    <property type="match status" value="1"/>
</dbReference>
<dbReference type="PANTHER" id="PTHR48127:SF1">
    <property type="entry name" value="ZINC FINGER GRF-TYPE DOMAIN-CONTAINING PROTEIN"/>
    <property type="match status" value="1"/>
</dbReference>
<dbReference type="PROSITE" id="PS51999">
    <property type="entry name" value="ZF_GRF"/>
    <property type="match status" value="1"/>
</dbReference>
<evidence type="ECO:0000313" key="6">
    <source>
        <dbReference type="EMBL" id="RCV17710.1"/>
    </source>
</evidence>
<proteinExistence type="predicted"/>
<dbReference type="InterPro" id="IPR010666">
    <property type="entry name" value="Znf_GRF"/>
</dbReference>
<feature type="domain" description="GRF-type" evidence="5">
    <location>
        <begin position="36"/>
        <end position="81"/>
    </location>
</feature>
<sequence length="172" mass="20118">MTSFGCEYKRCRWYVCYVDKSNAGAPVPPALPVPLCRCGVQAEVKQSRHPKTTGRAFYVCKWTFDPMTTTPCDLFQWIDGSDKYDPRIRLFPYHSTELKLYHHFRRWEDACRCVRDPPMCKCGVPTKLMCPNLGVPPKFIPFFRCVLKTHDGWPLCDFNEYIYGLKAMWPTE</sequence>
<evidence type="ECO:0000256" key="3">
    <source>
        <dbReference type="ARBA" id="ARBA00022833"/>
    </source>
</evidence>
<reference evidence="6" key="1">
    <citation type="journal article" date="2012" name="Nat. Biotechnol.">
        <title>Reference genome sequence of the model plant Setaria.</title>
        <authorList>
            <person name="Bennetzen J.L."/>
            <person name="Schmutz J."/>
            <person name="Wang H."/>
            <person name="Percifield R."/>
            <person name="Hawkins J."/>
            <person name="Pontaroli A.C."/>
            <person name="Estep M."/>
            <person name="Feng L."/>
            <person name="Vaughn J.N."/>
            <person name="Grimwood J."/>
            <person name="Jenkins J."/>
            <person name="Barry K."/>
            <person name="Lindquist E."/>
            <person name="Hellsten U."/>
            <person name="Deshpande S."/>
            <person name="Wang X."/>
            <person name="Wu X."/>
            <person name="Mitros T."/>
            <person name="Triplett J."/>
            <person name="Yang X."/>
            <person name="Ye C.Y."/>
            <person name="Mauro-Herrera M."/>
            <person name="Wang L."/>
            <person name="Li P."/>
            <person name="Sharma M."/>
            <person name="Sharma R."/>
            <person name="Ronald P.C."/>
            <person name="Panaud O."/>
            <person name="Kellogg E.A."/>
            <person name="Brutnell T.P."/>
            <person name="Doust A.N."/>
            <person name="Tuskan G.A."/>
            <person name="Rokhsar D."/>
            <person name="Devos K.M."/>
        </authorList>
    </citation>
    <scope>NUCLEOTIDE SEQUENCE [LARGE SCALE GENOMIC DNA]</scope>
    <source>
        <strain evidence="6">Yugu1</strain>
    </source>
</reference>
<name>A0A368QKA7_SETIT</name>
<dbReference type="PANTHER" id="PTHR48127">
    <property type="entry name" value="GRF-TYPE DOMAIN-CONTAINING PROTEIN"/>
    <property type="match status" value="1"/>
</dbReference>
<evidence type="ECO:0000256" key="1">
    <source>
        <dbReference type="ARBA" id="ARBA00022723"/>
    </source>
</evidence>